<dbReference type="PaxDb" id="6239-C08F8.5"/>
<dbReference type="PROSITE" id="PS50181">
    <property type="entry name" value="FBOX"/>
    <property type="match status" value="1"/>
</dbReference>
<dbReference type="Proteomes" id="UP000001940">
    <property type="component" value="Chromosome IV"/>
</dbReference>
<dbReference type="RefSeq" id="NP_502092.2">
    <property type="nucleotide sequence ID" value="NM_069691.5"/>
</dbReference>
<sequence length="66" mass="7916">MAAVSEFRLLQLPERAQRISLSHMSYNSIFSLSLCSTKKNKRPRSKFQYKVLSIFFRNIWRHCSDY</sequence>
<dbReference type="UCSC" id="C08F8.5">
    <property type="organism name" value="c. elegans"/>
</dbReference>
<protein>
    <submittedName>
        <fullName evidence="2">F-box domain-containing protein</fullName>
    </submittedName>
</protein>
<keyword evidence="3" id="KW-1185">Reference proteome</keyword>
<accession>Q17830</accession>
<dbReference type="GeneID" id="182415"/>
<dbReference type="HOGENOM" id="CLU_2833497_0_0_1"/>
<dbReference type="AlphaFoldDB" id="Q17830"/>
<feature type="domain" description="F-box" evidence="1">
    <location>
        <begin position="6"/>
        <end position="52"/>
    </location>
</feature>
<dbReference type="WormBase" id="C08F8.5">
    <property type="protein sequence ID" value="CE46146"/>
    <property type="gene ID" value="WBGene00007447"/>
    <property type="gene designation" value="fbxb-9"/>
</dbReference>
<name>Q17830_CAEEL</name>
<dbReference type="KEGG" id="cel:CELE_C08F8.5"/>
<evidence type="ECO:0000313" key="4">
    <source>
        <dbReference type="WormBase" id="C08F8.5"/>
    </source>
</evidence>
<dbReference type="Pfam" id="PF00646">
    <property type="entry name" value="F-box"/>
    <property type="match status" value="1"/>
</dbReference>
<evidence type="ECO:0000313" key="2">
    <source>
        <dbReference type="EMBL" id="CAA97426.2"/>
    </source>
</evidence>
<dbReference type="CTD" id="182415"/>
<dbReference type="Bgee" id="WBGene00007447">
    <property type="expression patterns" value="Expressed in embryo and 1 other cell type or tissue"/>
</dbReference>
<proteinExistence type="predicted"/>
<dbReference type="IntAct" id="Q17830">
    <property type="interactions" value="1"/>
</dbReference>
<dbReference type="InParanoid" id="Q17830"/>
<evidence type="ECO:0000313" key="3">
    <source>
        <dbReference type="Proteomes" id="UP000001940"/>
    </source>
</evidence>
<organism evidence="2 3">
    <name type="scientific">Caenorhabditis elegans</name>
    <dbReference type="NCBI Taxonomy" id="6239"/>
    <lineage>
        <taxon>Eukaryota</taxon>
        <taxon>Metazoa</taxon>
        <taxon>Ecdysozoa</taxon>
        <taxon>Nematoda</taxon>
        <taxon>Chromadorea</taxon>
        <taxon>Rhabditida</taxon>
        <taxon>Rhabditina</taxon>
        <taxon>Rhabditomorpha</taxon>
        <taxon>Rhabditoidea</taxon>
        <taxon>Rhabditidae</taxon>
        <taxon>Peloderinae</taxon>
        <taxon>Caenorhabditis</taxon>
    </lineage>
</organism>
<dbReference type="InterPro" id="IPR001810">
    <property type="entry name" value="F-box_dom"/>
</dbReference>
<gene>
    <name evidence="2 4" type="primary">fbxb-9</name>
    <name evidence="4" type="ORF">C08F8.5</name>
    <name evidence="2" type="ORF">CELE_C08F8.5</name>
</gene>
<evidence type="ECO:0000259" key="1">
    <source>
        <dbReference type="PROSITE" id="PS50181"/>
    </source>
</evidence>
<reference evidence="2 3" key="1">
    <citation type="journal article" date="1998" name="Science">
        <title>Genome sequence of the nematode C. elegans: a platform for investigating biology.</title>
        <authorList>
            <consortium name="The C. elegans sequencing consortium"/>
            <person name="Sulson J.E."/>
            <person name="Waterston R."/>
        </authorList>
    </citation>
    <scope>NUCLEOTIDE SEQUENCE [LARGE SCALE GENOMIC DNA]</scope>
    <source>
        <strain evidence="2 3">Bristol N2</strain>
    </source>
</reference>
<dbReference type="EMBL" id="BX284604">
    <property type="protein sequence ID" value="CAA97426.2"/>
    <property type="molecule type" value="Genomic_DNA"/>
</dbReference>
<dbReference type="AGR" id="WB:WBGene00007447"/>